<organism evidence="2 3">
    <name type="scientific">Parvularcula bermudensis (strain ATCC BAA-594 / HTCC2503 / KCTC 12087)</name>
    <dbReference type="NCBI Taxonomy" id="314260"/>
    <lineage>
        <taxon>Bacteria</taxon>
        <taxon>Pseudomonadati</taxon>
        <taxon>Pseudomonadota</taxon>
        <taxon>Alphaproteobacteria</taxon>
        <taxon>Parvularculales</taxon>
        <taxon>Parvularculaceae</taxon>
        <taxon>Parvularcula</taxon>
    </lineage>
</organism>
<dbReference type="PANTHER" id="PTHR47485">
    <property type="entry name" value="THYLAKOID LUMENAL 17.4 KDA PROTEIN, CHLOROPLASTIC"/>
    <property type="match status" value="1"/>
</dbReference>
<proteinExistence type="predicted"/>
<dbReference type="SUPFAM" id="SSF141571">
    <property type="entry name" value="Pentapeptide repeat-like"/>
    <property type="match status" value="1"/>
</dbReference>
<protein>
    <submittedName>
        <fullName evidence="2">Pentapeptide repeat family protein</fullName>
    </submittedName>
</protein>
<dbReference type="Pfam" id="PF00805">
    <property type="entry name" value="Pentapeptide"/>
    <property type="match status" value="2"/>
</dbReference>
<dbReference type="AlphaFoldDB" id="E0TBE1"/>
<dbReference type="Proteomes" id="UP000001302">
    <property type="component" value="Chromosome"/>
</dbReference>
<evidence type="ECO:0000256" key="1">
    <source>
        <dbReference type="ARBA" id="ARBA00022737"/>
    </source>
</evidence>
<dbReference type="eggNOG" id="COG1357">
    <property type="taxonomic scope" value="Bacteria"/>
</dbReference>
<keyword evidence="3" id="KW-1185">Reference proteome</keyword>
<reference evidence="2 3" key="2">
    <citation type="journal article" date="2011" name="J. Bacteriol.">
        <title>Complete genome sequence of strain HTCC2503T of Parvularcula bermudensis, the type species of the order "Parvularculales" in the class Alphaproteobacteria.</title>
        <authorList>
            <person name="Oh H.M."/>
            <person name="Kang I."/>
            <person name="Vergin K.L."/>
            <person name="Kang D."/>
            <person name="Rhee K.H."/>
            <person name="Giovannoni S.J."/>
            <person name="Cho J.C."/>
        </authorList>
    </citation>
    <scope>NUCLEOTIDE SEQUENCE [LARGE SCALE GENOMIC DNA]</scope>
    <source>
        <strain evidence="3">ATCC BAA-594 / HTCC2503 / KCTC 12087</strain>
    </source>
</reference>
<dbReference type="HOGENOM" id="CLU_979516_0_0_5"/>
<evidence type="ECO:0000313" key="2">
    <source>
        <dbReference type="EMBL" id="ADM09738.1"/>
    </source>
</evidence>
<dbReference type="InterPro" id="IPR001646">
    <property type="entry name" value="5peptide_repeat"/>
</dbReference>
<name>E0TBE1_PARBH</name>
<gene>
    <name evidence="2" type="ordered locus">PB2503_08414</name>
</gene>
<accession>E0TBE1</accession>
<dbReference type="PANTHER" id="PTHR47485:SF1">
    <property type="entry name" value="THYLAKOID LUMENAL 17.4 KDA PROTEIN, CHLOROPLASTIC"/>
    <property type="match status" value="1"/>
</dbReference>
<dbReference type="KEGG" id="pbr:PB2503_08414"/>
<dbReference type="Gene3D" id="2.160.20.80">
    <property type="entry name" value="E3 ubiquitin-protein ligase SopA"/>
    <property type="match status" value="1"/>
</dbReference>
<sequence length="284" mass="30543">MFWNNLTWVVTLATVWYAYAPLEQKLALPLPAQFTLGAIETGSEAVIRFADRRIVSPLTGKTPLGTDSESAIALREADLITVSDKDGAPLSGKDFSDFAITRADWSSHVLTDASFSHALIGYGDLAGVSAQGANFLQTTFHHSRLDHADLARSRFVDATIVDSQFQRADLTSATFRQVTIRGGRFLGARFTQADLVGARFEGTDLRKATFSYTDLRGAVLSNVDVKGATFHGAILAGADLATAEGLTQDALRKACGDEATRLPKGLAVAECTDLQTHFAGRFDP</sequence>
<dbReference type="EMBL" id="CP002156">
    <property type="protein sequence ID" value="ADM09738.1"/>
    <property type="molecule type" value="Genomic_DNA"/>
</dbReference>
<reference evidence="3" key="1">
    <citation type="submission" date="2010-08" db="EMBL/GenBank/DDBJ databases">
        <title>Genome sequence of Parvularcula bermudensis HTCC2503.</title>
        <authorList>
            <person name="Kang D.-M."/>
            <person name="Oh H.-M."/>
            <person name="Cho J.-C."/>
        </authorList>
    </citation>
    <scope>NUCLEOTIDE SEQUENCE [LARGE SCALE GENOMIC DNA]</scope>
    <source>
        <strain evidence="3">ATCC BAA-594 / HTCC2503 / KCTC 12087</strain>
    </source>
</reference>
<evidence type="ECO:0000313" key="3">
    <source>
        <dbReference type="Proteomes" id="UP000001302"/>
    </source>
</evidence>
<dbReference type="RefSeq" id="WP_013300712.1">
    <property type="nucleotide sequence ID" value="NC_014414.1"/>
</dbReference>
<keyword evidence="1" id="KW-0677">Repeat</keyword>
<dbReference type="OrthoDB" id="7304622at2"/>
<dbReference type="STRING" id="314260.PB2503_08414"/>